<dbReference type="FunFam" id="2.60.40.10:FF:000107">
    <property type="entry name" value="Myosin, light chain kinase a"/>
    <property type="match status" value="2"/>
</dbReference>
<evidence type="ECO:0000256" key="2">
    <source>
        <dbReference type="ARBA" id="ARBA00004657"/>
    </source>
</evidence>
<dbReference type="GO" id="GO:0055013">
    <property type="term" value="P:cardiac muscle cell development"/>
    <property type="evidence" value="ECO:0007669"/>
    <property type="project" value="UniProtKB-ARBA"/>
</dbReference>
<feature type="domain" description="Ig-like" evidence="11">
    <location>
        <begin position="2173"/>
        <end position="2259"/>
    </location>
</feature>
<reference evidence="12" key="1">
    <citation type="journal article" date="2008" name="Nature">
        <title>The amphioxus genome and the evolution of the chordate karyotype.</title>
        <authorList>
            <consortium name="US DOE Joint Genome Institute (JGI-PGF)"/>
            <person name="Putnam N.H."/>
            <person name="Butts T."/>
            <person name="Ferrier D.E.K."/>
            <person name="Furlong R.F."/>
            <person name="Hellsten U."/>
            <person name="Kawashima T."/>
            <person name="Robinson-Rechavi M."/>
            <person name="Shoguchi E."/>
            <person name="Terry A."/>
            <person name="Yu J.-K."/>
            <person name="Benito-Gutierrez E.L."/>
            <person name="Dubchak I."/>
            <person name="Garcia-Fernandez J."/>
            <person name="Gibson-Brown J.J."/>
            <person name="Grigoriev I.V."/>
            <person name="Horton A.C."/>
            <person name="de Jong P.J."/>
            <person name="Jurka J."/>
            <person name="Kapitonov V.V."/>
            <person name="Kohara Y."/>
            <person name="Kuroki Y."/>
            <person name="Lindquist E."/>
            <person name="Lucas S."/>
            <person name="Osoegawa K."/>
            <person name="Pennacchio L.A."/>
            <person name="Salamov A.A."/>
            <person name="Satou Y."/>
            <person name="Sauka-Spengler T."/>
            <person name="Schmutz J."/>
            <person name="Shin-I T."/>
            <person name="Toyoda A."/>
            <person name="Bronner-Fraser M."/>
            <person name="Fujiyama A."/>
            <person name="Holland L.Z."/>
            <person name="Holland P.W.H."/>
            <person name="Satoh N."/>
            <person name="Rokhsar D.S."/>
        </authorList>
    </citation>
    <scope>NUCLEOTIDE SEQUENCE [LARGE SCALE GENOMIC DNA]</scope>
    <source>
        <strain evidence="12">S238N-H82</strain>
        <tissue evidence="12">Testes</tissue>
    </source>
</reference>
<comment type="subcellular location">
    <subcellularLocation>
        <location evidence="2">Cytoplasm</location>
        <location evidence="2">Myofibril</location>
    </subcellularLocation>
    <subcellularLocation>
        <location evidence="1">Nucleus</location>
    </subcellularLocation>
</comment>
<dbReference type="SMART" id="SM00409">
    <property type="entry name" value="IG"/>
    <property type="match status" value="28"/>
</dbReference>
<dbReference type="InterPro" id="IPR003599">
    <property type="entry name" value="Ig_sub"/>
</dbReference>
<feature type="domain" description="Ig-like" evidence="11">
    <location>
        <begin position="1797"/>
        <end position="1886"/>
    </location>
</feature>
<dbReference type="FunFam" id="2.60.40.10:FF:000050">
    <property type="entry name" value="Titin isoform B"/>
    <property type="match status" value="1"/>
</dbReference>
<dbReference type="PROSITE" id="PS50835">
    <property type="entry name" value="IG_LIKE"/>
    <property type="match status" value="17"/>
</dbReference>
<dbReference type="InParanoid" id="C3YE96"/>
<evidence type="ECO:0000256" key="8">
    <source>
        <dbReference type="ARBA" id="ARBA00023242"/>
    </source>
</evidence>
<protein>
    <recommendedName>
        <fullName evidence="11">Ig-like domain-containing protein</fullName>
    </recommendedName>
</protein>
<feature type="region of interest" description="Disordered" evidence="10">
    <location>
        <begin position="3346"/>
        <end position="3378"/>
    </location>
</feature>
<dbReference type="FunFam" id="2.60.40.10:FF:000792">
    <property type="entry name" value="titin isoform X1"/>
    <property type="match status" value="2"/>
</dbReference>
<name>C3YE96_BRAFL</name>
<dbReference type="FunFam" id="2.60.40.10:FF:000080">
    <property type="entry name" value="Myosin light chain kinase, smooth muscle"/>
    <property type="match status" value="1"/>
</dbReference>
<evidence type="ECO:0000256" key="1">
    <source>
        <dbReference type="ARBA" id="ARBA00004123"/>
    </source>
</evidence>
<keyword evidence="4" id="KW-0963">Cytoplasm</keyword>
<feature type="domain" description="Ig-like" evidence="11">
    <location>
        <begin position="1421"/>
        <end position="1510"/>
    </location>
</feature>
<feature type="domain" description="Ig-like" evidence="11">
    <location>
        <begin position="2977"/>
        <end position="3067"/>
    </location>
</feature>
<evidence type="ECO:0000256" key="3">
    <source>
        <dbReference type="ARBA" id="ARBA00006692"/>
    </source>
</evidence>
<keyword evidence="7" id="KW-1015">Disulfide bond</keyword>
<dbReference type="PANTHER" id="PTHR35971:SF5">
    <property type="entry name" value="OBSCURIN LIKE CYTOSKELETAL ADAPTOR 1"/>
    <property type="match status" value="1"/>
</dbReference>
<dbReference type="SMART" id="SM00408">
    <property type="entry name" value="IGc2"/>
    <property type="match status" value="23"/>
</dbReference>
<dbReference type="InterPro" id="IPR013783">
    <property type="entry name" value="Ig-like_fold"/>
</dbReference>
<feature type="domain" description="Ig-like" evidence="11">
    <location>
        <begin position="12"/>
        <end position="96"/>
    </location>
</feature>
<evidence type="ECO:0000256" key="6">
    <source>
        <dbReference type="ARBA" id="ARBA00022737"/>
    </source>
</evidence>
<keyword evidence="9" id="KW-0393">Immunoglobulin domain</keyword>
<dbReference type="InterPro" id="IPR013098">
    <property type="entry name" value="Ig_I-set"/>
</dbReference>
<comment type="similarity">
    <text evidence="3">Belongs to the protein kinase superfamily. CAMK Ser/Thr protein kinase family.</text>
</comment>
<feature type="domain" description="Ig-like" evidence="11">
    <location>
        <begin position="2636"/>
        <end position="2724"/>
    </location>
</feature>
<gene>
    <name evidence="12" type="ORF">BRAFLDRAFT_74213</name>
</gene>
<feature type="domain" description="Ig-like" evidence="11">
    <location>
        <begin position="2264"/>
        <end position="2353"/>
    </location>
</feature>
<keyword evidence="6" id="KW-0677">Repeat</keyword>
<feature type="compositionally biased region" description="Polar residues" evidence="10">
    <location>
        <begin position="3519"/>
        <end position="3528"/>
    </location>
</feature>
<evidence type="ECO:0000256" key="4">
    <source>
        <dbReference type="ARBA" id="ARBA00022490"/>
    </source>
</evidence>
<feature type="compositionally biased region" description="Polar residues" evidence="10">
    <location>
        <begin position="3346"/>
        <end position="3364"/>
    </location>
</feature>
<dbReference type="SUPFAM" id="SSF48726">
    <property type="entry name" value="Immunoglobulin"/>
    <property type="match status" value="30"/>
</dbReference>
<feature type="domain" description="Ig-like" evidence="11">
    <location>
        <begin position="768"/>
        <end position="854"/>
    </location>
</feature>
<feature type="domain" description="Ig-like" evidence="11">
    <location>
        <begin position="543"/>
        <end position="618"/>
    </location>
</feature>
<evidence type="ECO:0000256" key="9">
    <source>
        <dbReference type="ARBA" id="ARBA00023319"/>
    </source>
</evidence>
<keyword evidence="8" id="KW-0539">Nucleus</keyword>
<feature type="region of interest" description="Disordered" evidence="10">
    <location>
        <begin position="236"/>
        <end position="278"/>
    </location>
</feature>
<dbReference type="PANTHER" id="PTHR35971">
    <property type="entry name" value="SI:DKEY-31G6.6"/>
    <property type="match status" value="1"/>
</dbReference>
<dbReference type="CDD" id="cd00096">
    <property type="entry name" value="Ig"/>
    <property type="match status" value="3"/>
</dbReference>
<feature type="domain" description="Ig-like" evidence="11">
    <location>
        <begin position="859"/>
        <end position="946"/>
    </location>
</feature>
<accession>C3YE96</accession>
<dbReference type="InterPro" id="IPR036179">
    <property type="entry name" value="Ig-like_dom_sf"/>
</dbReference>
<feature type="domain" description="Ig-like" evidence="11">
    <location>
        <begin position="2355"/>
        <end position="2444"/>
    </location>
</feature>
<feature type="domain" description="Ig-like" evidence="11">
    <location>
        <begin position="2737"/>
        <end position="2825"/>
    </location>
</feature>
<dbReference type="InterPro" id="IPR007110">
    <property type="entry name" value="Ig-like_dom"/>
</dbReference>
<dbReference type="eggNOG" id="KOG0613">
    <property type="taxonomic scope" value="Eukaryota"/>
</dbReference>
<feature type="domain" description="Ig-like" evidence="11">
    <location>
        <begin position="3078"/>
        <end position="3166"/>
    </location>
</feature>
<dbReference type="InterPro" id="IPR052385">
    <property type="entry name" value="Obscurin/Obscurin-like_Reg"/>
</dbReference>
<evidence type="ECO:0000256" key="10">
    <source>
        <dbReference type="SAM" id="MobiDB-lite"/>
    </source>
</evidence>
<feature type="compositionally biased region" description="Polar residues" evidence="10">
    <location>
        <begin position="3496"/>
        <end position="3508"/>
    </location>
</feature>
<evidence type="ECO:0000313" key="12">
    <source>
        <dbReference type="EMBL" id="EEN61404.1"/>
    </source>
</evidence>
<feature type="region of interest" description="Disordered" evidence="10">
    <location>
        <begin position="3466"/>
        <end position="3528"/>
    </location>
</feature>
<dbReference type="Pfam" id="PF18362">
    <property type="entry name" value="THB"/>
    <property type="match status" value="1"/>
</dbReference>
<evidence type="ECO:0000256" key="5">
    <source>
        <dbReference type="ARBA" id="ARBA00022553"/>
    </source>
</evidence>
<dbReference type="GO" id="GO:0030016">
    <property type="term" value="C:myofibril"/>
    <property type="evidence" value="ECO:0007669"/>
    <property type="project" value="UniProtKB-SubCell"/>
</dbReference>
<evidence type="ECO:0000259" key="11">
    <source>
        <dbReference type="PROSITE" id="PS50835"/>
    </source>
</evidence>
<dbReference type="Gene3D" id="2.60.40.10">
    <property type="entry name" value="Immunoglobulins"/>
    <property type="match status" value="30"/>
</dbReference>
<dbReference type="FunFam" id="2.60.40.10:FF:001272">
    <property type="entry name" value="titin isoform X1"/>
    <property type="match status" value="2"/>
</dbReference>
<sequence>MAPPAAGPKSPPKIVSSPQELAIQLGQPLSLTCGVQGNPRPTVTWYFNGKEAAGFAGNRIVEKGNNVSLEIGRFDVPCFGNYLCVARNELGEAKFTLALGEQAGQLASSGERLEPPDLKDWDFVKKEAGGNLSVEFKCRATGQPPPDVLWYRGARKLRSDADFTVTYEKGEVSFLIKKVNKSSSGEYKCVASNPAGKSTTTARLAVKEQLVGGKVRYIIDDISTAASLNGAPQAQSAQAQTTAGEPAQAQASVAKSATAAQEGAPQKPAAQDKAAAAAKPAAGGGSMAAAIVEKPEELHGIDGQPQEFRIKVSGDPHPTIQWQKGKFLKIKEGPRYSVFFDEETKEDVMLIKEFLRGVLKILEKTDPKDYERVALMYGITDFRNLLKHVHIKKKKWSPKDRPMEGWWALLKRRRSSLLEDLQNACEGDITWSLNGNDFGPKPAEIVKELEDVEGQEEKEVTLMAEVIINDKDLKPEWEKNLDILTPGQKYKMEHKGNLVMLTINNLRHDDEGKYKLVVGDCVSHAMLAVRKAPARFRGLMKGCTVFLHERAEFTVEVSRPDAELQWFFKGKPIDFKSKRYTMETMGNRRTLVIRRTEFEDMGEYSCSTGEDKSKAKLTVKEERYKFNSELRDCEVPVGGDARFECEVSSPDAKVSWFRNKEELTAGEKYQIIKDGLKHVLIIKNIDLEKDRGQYICKTKDGQSTAKLIIRDADAVAHADAAAGADAAADADTDADVAAHADFAADAASSADADSDSAAIVDRSPQPPPGFVSELKSLTGFFKKDVTLECEVAKEDVRVKWFKNGKEINLVKLKGKYDCKSNGTRRILIIKNLLWDDTAEYSCEAPGGSTSCNMTVEETPIEFKQQLKDSKAFPKESVTFMCELSTEDTEVRWFRNGTEIKMGGKYQVKKEGLKRYLIITGLSMEDMGEYTIEAGIKKKFKSSAKLTMEEKPVKIEKGLKDVSALDKDPELILEATISELQGEVSWLWNGKPIPKEHFDSGKIKMVSDKKKRMLVITNVGKDDSGEYTLVTKDGKSSCKVSVSDRPVKIKHGLRDVNARERDPEVILEAEISIPDGEVTWLWNGQAIPADLLSSGRFQIISDGRKRMLKIKDLEKAYCGEFTLVTNSGESKCKLDISDRLIKIKAGLKNVKATDKDPEVTLEAEVSEPDGEVTWLRNGKPIPKELLDSGKFQIIADGKKRKLKIKDLDKDDAGEFTLKTNDGTSKCQLDVEDRKIGITSKLKDVNALNKDPEVTLDAEVSEADGEVTWLKDGKPIPKKLLDSGKIQIIADGKKRKLKIKDLGKDDAGEYTLKTNVGTSSCSLGVQDRPVKIKSKLKDVKALDKDPEVTLEAEVSESDGEVTWLKDGKPIPKKLLDSGKVQIIADGKKRKLKIKDLGKDDAGEYTLKTNDGTSSCKLDVQDRPVKIKSKLKDVKALDKDPEVTLEAEVSEPDGEVTWLKDGKPIPKELLDSGKVQIIADGKKRKLKIKDLGKDDAGEYTLKTNDGTSSCKLDVQDRPVKIKSKLKDVKALDKDPEVTLEAEVSEPDGEVTWLKDGKPIPKELLDSGKVQIIADGKKRKLKIKDLGKDDAGEYTLKTNDGTSSCKLGVEDRPVKIKSKLKDIKALDKDPEVTLEAEVSEPDGEVTWLKDGKPIPKELLDSGKVQIIADGKKRKLKIKDLGKDDAGEYTLKTNDGTSSCKLGVEDRPVKIKSKLKDVKALDKDPEVTLEAEVSEPDGEVTWLKDGKPIPKELLDSGKVQIIADGKKRKLKIKDLGKDDAGEYTLKTNDGTSSCKLGVEDRPVKIKSKLKDVKALDKDPEVTLEAEVSEPDGEVTWLKDGKPIPKELLDSGKVQIIADGKKRKLKIKDVGKDDAGEYTLKTNDGTSSCKLDVQDRPVKIKSKLKDVKALDKDPEVTLEAEVSEPDGEVTWLKDGKPIPKELLDSGKVQIIADGKKRKLKIKDLGKDDAGEYTLKTNDGKSSCKLGVEDRPVKIKSGLKDVKAMDKDPEVTLEAEVSEPDGAVTWLKNGKPIPQELLDSGKVQIVTDGNKRKLKLKDLDKDDGGEYTLVTNDGKSSCKLNVADRPVNIVSGLRDADVVENSPEAALEAEVSEADGEVTWLKNGKPIPKDLLDSGKLQVVADGKKRKLVIKNPGKDDAGDYTLVTKDGKSNCKINVTDEPVKITKELQPVKVTEGDKAELACEVHKVGAQVQWLKNGKPIPDKDLKDIKIVADGKTHKLIFLDAEPKDSGEYSVKTTGGTSNANVNVKEIPAGFTSSLNSAECEYGEDVAFAVELTKPKAEIKWLLNGKVIDPDRPRGKYQVVADGNKRKLIVKNCNGKDNGEITCVFGDKEATSELKVNEPVGIKKGLEGSVLKEEEKGKLTVELNREKPGGGDIKWYKNGKEITLGGKYKMQRDGNKCSLLIDPVDLTDNAEFTCMAGDSSTSAKATVDEKPALITSELQVPEVIEGEKAEFVIGLNKDNKLDKIKWFKDGKEVYESGRIKLQQRGNNYVLVINRAQMEDAGTWSCEIDGSTSKGSFVVKEPPLKITSKLRRIDAIEGEDVKFELEVSRENGVVTWFKDGVEINPAANPDKYEIKVIGLKRVLIVKGCALGDSGQITVVAEKDKKTAVLNVEKPFQMERVPTFTLPLRDTGYFAGKTIVLTVTVSVHPEPDITWTKNGQEILPGGRIKFSKDYGRYTLEIMNAQPEDEGEYAVTAVNPFGKDFTSCKVTPKTRGHEEDWYVPLFRRYMVTQEVLAGKDARFECKVNGNPVPEVKWMKGDVEVKDGPRHVITFDGKTAALEVRNVSKEDLGTYTCIITNAAGSQECHADIAFDTGLPERKKKRGRRAAQQAEEEIEYRKVTEYEYEYDENVNEAGGGKLRKVSEEELHKLFLEVEADEAERLKLGLTIEEWEIREMERLGLTPEQWNARKRQRMLLLSQLDKSMRMKLGLDMESATMVDGVASGAGFGRATQVDVHMHGPREPKFKLPLRDTNFLVGGTLTLSVTVNVHPENKVIWYKNGQEIKVGGRIRTGQDFGRYTLTILDATADDIGEYSCASQNPYGNDKCTCQVTIREHGHEEYFSAPLFRRYMVNCDALEGKDGTFTCKINAKPQAEIRWEREGKEIVSDDRHIIQYDGTTATLTIKGVQKSDLGTFHCTATNCAGAVTCHAELALDRDLPITRGRRASAGEADVQHLRRREYEFEFADGDAGAGRALDDDDEAERQRLGLSLEDWDNHKRTASVPRPGPYQARPRGRASVDFGDLSRKRYHASSHSYVPRKQKSRGAHLDEYYNQSLWYKRIRQYYNALYSPGKYDLVYKVGDETRSHLHDGSYDDSHLHPIREQDLSTWYEQRGSGQAGSDTNTEHYTSMNHVGRRRPTRQADSDRTLGLTTISEDKWRPQEVWQYEVELAERRRQRDRDVGDTASVSSDSSDYYIIPEKFVPTYMRQNTYVVSDTGPVAHHLSDVDITATRRGGDVDGVTSRRRRISESSGRSSTSGMGDVTSPSVRTTRYTSGLSGGEGDVSPATVTRTTRTVSQPVTVTKRTVTKKTYSLAD</sequence>
<proteinExistence type="inferred from homology"/>
<dbReference type="Pfam" id="PF07679">
    <property type="entry name" value="I-set"/>
    <property type="match status" value="26"/>
</dbReference>
<dbReference type="Pfam" id="PF13927">
    <property type="entry name" value="Ig_3"/>
    <property type="match status" value="2"/>
</dbReference>
<dbReference type="EMBL" id="GG666505">
    <property type="protein sequence ID" value="EEN61404.1"/>
    <property type="molecule type" value="Genomic_DNA"/>
</dbReference>
<evidence type="ECO:0000256" key="7">
    <source>
        <dbReference type="ARBA" id="ARBA00023157"/>
    </source>
</evidence>
<keyword evidence="5" id="KW-0597">Phosphoprotein</keyword>
<feature type="domain" description="Ig-like" evidence="11">
    <location>
        <begin position="2447"/>
        <end position="2533"/>
    </location>
</feature>
<dbReference type="FunFam" id="2.60.40.10:FF:000032">
    <property type="entry name" value="palladin isoform X1"/>
    <property type="match status" value="1"/>
</dbReference>
<feature type="domain" description="Ig-like" evidence="11">
    <location>
        <begin position="638"/>
        <end position="708"/>
    </location>
</feature>
<dbReference type="InterPro" id="IPR040849">
    <property type="entry name" value="MyBP-C_THB"/>
</dbReference>
<feature type="domain" description="Ig-like" evidence="11">
    <location>
        <begin position="1985"/>
        <end position="2074"/>
    </location>
</feature>
<organism>
    <name type="scientific">Branchiostoma floridae</name>
    <name type="common">Florida lancelet</name>
    <name type="synonym">Amphioxus</name>
    <dbReference type="NCBI Taxonomy" id="7739"/>
    <lineage>
        <taxon>Eukaryota</taxon>
        <taxon>Metazoa</taxon>
        <taxon>Chordata</taxon>
        <taxon>Cephalochordata</taxon>
        <taxon>Leptocardii</taxon>
        <taxon>Amphioxiformes</taxon>
        <taxon>Branchiostomatidae</taxon>
        <taxon>Branchiostoma</taxon>
    </lineage>
</organism>
<dbReference type="GO" id="GO:0005634">
    <property type="term" value="C:nucleus"/>
    <property type="evidence" value="ECO:0007669"/>
    <property type="project" value="UniProtKB-SubCell"/>
</dbReference>
<dbReference type="InterPro" id="IPR003598">
    <property type="entry name" value="Ig_sub2"/>
</dbReference>
<dbReference type="STRING" id="7739.C3YE96"/>
<dbReference type="FunFam" id="2.60.40.10:FF:000081">
    <property type="entry name" value="Myosin-binding protein C, slow type"/>
    <property type="match status" value="10"/>
</dbReference>
<feature type="domain" description="Ig-like" evidence="11">
    <location>
        <begin position="116"/>
        <end position="205"/>
    </location>
</feature>